<dbReference type="EMBL" id="REGN01012316">
    <property type="protein sequence ID" value="RMZ95992.1"/>
    <property type="molecule type" value="Genomic_DNA"/>
</dbReference>
<dbReference type="Proteomes" id="UP000276133">
    <property type="component" value="Unassembled WGS sequence"/>
</dbReference>
<sequence length="199" mass="23170">MINSADLTSGFTKKKVKYVSKLVVVVVLLRIIVPFELDESVLFGKSLYETVFFVAMVSVLVGRVEEKDDKAVEDQEDAKECGPSEYDTSLRRKNPEQQLLIGHLGKQRPSVGDLNIRSSRFMFRSRLIPRDAFLFEPINLPFNKQFLIKIYFYFFILFFDQKSIKLIDTLSRQEPVQLKSNFRATNLIENKIKLMLNYK</sequence>
<gene>
    <name evidence="1" type="ORF">BpHYR1_013741</name>
</gene>
<proteinExistence type="predicted"/>
<reference evidence="1 2" key="1">
    <citation type="journal article" date="2018" name="Sci. Rep.">
        <title>Genomic signatures of local adaptation to the degree of environmental predictability in rotifers.</title>
        <authorList>
            <person name="Franch-Gras L."/>
            <person name="Hahn C."/>
            <person name="Garcia-Roger E.M."/>
            <person name="Carmona M.J."/>
            <person name="Serra M."/>
            <person name="Gomez A."/>
        </authorList>
    </citation>
    <scope>NUCLEOTIDE SEQUENCE [LARGE SCALE GENOMIC DNA]</scope>
    <source>
        <strain evidence="1">HYR1</strain>
    </source>
</reference>
<accession>A0A3M7PAC6</accession>
<evidence type="ECO:0000313" key="2">
    <source>
        <dbReference type="Proteomes" id="UP000276133"/>
    </source>
</evidence>
<protein>
    <submittedName>
        <fullName evidence="1">Uncharacterized protein</fullName>
    </submittedName>
</protein>
<comment type="caution">
    <text evidence="1">The sequence shown here is derived from an EMBL/GenBank/DDBJ whole genome shotgun (WGS) entry which is preliminary data.</text>
</comment>
<keyword evidence="2" id="KW-1185">Reference proteome</keyword>
<organism evidence="1 2">
    <name type="scientific">Brachionus plicatilis</name>
    <name type="common">Marine rotifer</name>
    <name type="synonym">Brachionus muelleri</name>
    <dbReference type="NCBI Taxonomy" id="10195"/>
    <lineage>
        <taxon>Eukaryota</taxon>
        <taxon>Metazoa</taxon>
        <taxon>Spiralia</taxon>
        <taxon>Gnathifera</taxon>
        <taxon>Rotifera</taxon>
        <taxon>Eurotatoria</taxon>
        <taxon>Monogononta</taxon>
        <taxon>Pseudotrocha</taxon>
        <taxon>Ploima</taxon>
        <taxon>Brachionidae</taxon>
        <taxon>Brachionus</taxon>
    </lineage>
</organism>
<dbReference type="AlphaFoldDB" id="A0A3M7PAC6"/>
<evidence type="ECO:0000313" key="1">
    <source>
        <dbReference type="EMBL" id="RMZ95992.1"/>
    </source>
</evidence>
<name>A0A3M7PAC6_BRAPC</name>